<gene>
    <name evidence="1" type="ORF">UFOVP1655_95</name>
</gene>
<evidence type="ECO:0000313" key="1">
    <source>
        <dbReference type="EMBL" id="CAB4222403.1"/>
    </source>
</evidence>
<dbReference type="EMBL" id="LR797523">
    <property type="protein sequence ID" value="CAB4222403.1"/>
    <property type="molecule type" value="Genomic_DNA"/>
</dbReference>
<proteinExistence type="predicted"/>
<name>A0A6J5T3V7_9CAUD</name>
<accession>A0A6J5T3V7</accession>
<organism evidence="1">
    <name type="scientific">uncultured Caudovirales phage</name>
    <dbReference type="NCBI Taxonomy" id="2100421"/>
    <lineage>
        <taxon>Viruses</taxon>
        <taxon>Duplodnaviria</taxon>
        <taxon>Heunggongvirae</taxon>
        <taxon>Uroviricota</taxon>
        <taxon>Caudoviricetes</taxon>
        <taxon>Peduoviridae</taxon>
        <taxon>Maltschvirus</taxon>
        <taxon>Maltschvirus maltsch</taxon>
    </lineage>
</organism>
<reference evidence="1" key="1">
    <citation type="submission" date="2020-05" db="EMBL/GenBank/DDBJ databases">
        <authorList>
            <person name="Chiriac C."/>
            <person name="Salcher M."/>
            <person name="Ghai R."/>
            <person name="Kavagutti S V."/>
        </authorList>
    </citation>
    <scope>NUCLEOTIDE SEQUENCE</scope>
</reference>
<sequence length="185" mass="21837">MNIFYLSNNTKECAQMHVDKHCVKMILEYAQLLSTAHRVLDGVLLTGISDTGRKTTSWILPDKRNDILYKATHLNHPSAIWVRQSRDNYAWLWLLLDDLCKEYTYRYNKIHKVEREGLLEQLRFVPSGIKEHPTFTEPTPAMPEEYIIKGDSIQSYKNYYNGSKQHLHNWKNRPIPDFIEVIKQC</sequence>
<protein>
    <submittedName>
        <fullName evidence="1">Uncharacterized protein</fullName>
    </submittedName>
</protein>